<organism evidence="7 8">
    <name type="scientific">Streptomyces tibetensis</name>
    <dbReference type="NCBI Taxonomy" id="2382123"/>
    <lineage>
        <taxon>Bacteria</taxon>
        <taxon>Bacillati</taxon>
        <taxon>Actinomycetota</taxon>
        <taxon>Actinomycetes</taxon>
        <taxon>Kitasatosporales</taxon>
        <taxon>Streptomycetaceae</taxon>
        <taxon>Streptomyces</taxon>
    </lineage>
</organism>
<accession>A0ABW6MV58</accession>
<dbReference type="Gene3D" id="1.10.357.10">
    <property type="entry name" value="Tetracycline Repressor, domain 2"/>
    <property type="match status" value="1"/>
</dbReference>
<name>A0ABW6MV58_9ACTN</name>
<dbReference type="InterPro" id="IPR047923">
    <property type="entry name" value="ArpA-like"/>
</dbReference>
<dbReference type="InterPro" id="IPR050109">
    <property type="entry name" value="HTH-type_TetR-like_transc_reg"/>
</dbReference>
<keyword evidence="2 4" id="KW-0238">DNA-binding</keyword>
<dbReference type="RefSeq" id="WP_362045700.1">
    <property type="nucleotide sequence ID" value="NZ_JBEXWN010000001.1"/>
</dbReference>
<dbReference type="Pfam" id="PF00440">
    <property type="entry name" value="TetR_N"/>
    <property type="match status" value="1"/>
</dbReference>
<reference evidence="7 8" key="1">
    <citation type="submission" date="2024-10" db="EMBL/GenBank/DDBJ databases">
        <title>The Natural Products Discovery Center: Release of the First 8490 Sequenced Strains for Exploring Actinobacteria Biosynthetic Diversity.</title>
        <authorList>
            <person name="Kalkreuter E."/>
            <person name="Kautsar S.A."/>
            <person name="Yang D."/>
            <person name="Bader C.D."/>
            <person name="Teijaro C.N."/>
            <person name="Fluegel L."/>
            <person name="Davis C.M."/>
            <person name="Simpson J.R."/>
            <person name="Lauterbach L."/>
            <person name="Steele A.D."/>
            <person name="Gui C."/>
            <person name="Meng S."/>
            <person name="Li G."/>
            <person name="Viehrig K."/>
            <person name="Ye F."/>
            <person name="Su P."/>
            <person name="Kiefer A.F."/>
            <person name="Nichols A."/>
            <person name="Cepeda A.J."/>
            <person name="Yan W."/>
            <person name="Fan B."/>
            <person name="Jiang Y."/>
            <person name="Adhikari A."/>
            <person name="Zheng C.-J."/>
            <person name="Schuster L."/>
            <person name="Cowan T.M."/>
            <person name="Smanski M.J."/>
            <person name="Chevrette M.G."/>
            <person name="De Carvalho L.P.S."/>
            <person name="Shen B."/>
        </authorList>
    </citation>
    <scope>NUCLEOTIDE SEQUENCE [LARGE SCALE GENOMIC DNA]</scope>
    <source>
        <strain evidence="7 8">NPDC005497</strain>
    </source>
</reference>
<feature type="region of interest" description="Disordered" evidence="5">
    <location>
        <begin position="200"/>
        <end position="283"/>
    </location>
</feature>
<evidence type="ECO:0000256" key="2">
    <source>
        <dbReference type="ARBA" id="ARBA00023125"/>
    </source>
</evidence>
<keyword evidence="3" id="KW-0804">Transcription</keyword>
<dbReference type="PRINTS" id="PR00455">
    <property type="entry name" value="HTHTETR"/>
</dbReference>
<dbReference type="InterPro" id="IPR009057">
    <property type="entry name" value="Homeodomain-like_sf"/>
</dbReference>
<keyword evidence="1" id="KW-0805">Transcription regulation</keyword>
<evidence type="ECO:0000313" key="8">
    <source>
        <dbReference type="Proteomes" id="UP001601422"/>
    </source>
</evidence>
<dbReference type="InterPro" id="IPR036271">
    <property type="entry name" value="Tet_transcr_reg_TetR-rel_C_sf"/>
</dbReference>
<evidence type="ECO:0000256" key="1">
    <source>
        <dbReference type="ARBA" id="ARBA00023015"/>
    </source>
</evidence>
<feature type="domain" description="HTH tetR-type" evidence="6">
    <location>
        <begin position="8"/>
        <end position="68"/>
    </location>
</feature>
<evidence type="ECO:0000313" key="7">
    <source>
        <dbReference type="EMBL" id="MFF0004899.1"/>
    </source>
</evidence>
<proteinExistence type="predicted"/>
<dbReference type="SUPFAM" id="SSF46689">
    <property type="entry name" value="Homeodomain-like"/>
    <property type="match status" value="1"/>
</dbReference>
<dbReference type="Proteomes" id="UP001601422">
    <property type="component" value="Unassembled WGS sequence"/>
</dbReference>
<gene>
    <name evidence="7" type="ORF">ACFYQT_15885</name>
</gene>
<dbReference type="NCBIfam" id="NF041196">
    <property type="entry name" value="ScbR_bind_reg"/>
    <property type="match status" value="1"/>
</dbReference>
<feature type="compositionally biased region" description="Gly residues" evidence="5">
    <location>
        <begin position="204"/>
        <end position="221"/>
    </location>
</feature>
<dbReference type="EMBL" id="JBIAJP010000003">
    <property type="protein sequence ID" value="MFF0004899.1"/>
    <property type="molecule type" value="Genomic_DNA"/>
</dbReference>
<dbReference type="InterPro" id="IPR001647">
    <property type="entry name" value="HTH_TetR"/>
</dbReference>
<evidence type="ECO:0000256" key="5">
    <source>
        <dbReference type="SAM" id="MobiDB-lite"/>
    </source>
</evidence>
<dbReference type="PANTHER" id="PTHR30055:SF234">
    <property type="entry name" value="HTH-TYPE TRANSCRIPTIONAL REGULATOR BETI"/>
    <property type="match status" value="1"/>
</dbReference>
<evidence type="ECO:0000256" key="4">
    <source>
        <dbReference type="PROSITE-ProRule" id="PRU00335"/>
    </source>
</evidence>
<dbReference type="SUPFAM" id="SSF48498">
    <property type="entry name" value="Tetracyclin repressor-like, C-terminal domain"/>
    <property type="match status" value="1"/>
</dbReference>
<evidence type="ECO:0000259" key="6">
    <source>
        <dbReference type="PROSITE" id="PS50977"/>
    </source>
</evidence>
<comment type="caution">
    <text evidence="7">The sequence shown here is derived from an EMBL/GenBank/DDBJ whole genome shotgun (WGS) entry which is preliminary data.</text>
</comment>
<sequence length="283" mass="28606">MTKQDRAVRTRLALIRSAAEQFEDRGYVRAGLAQISAGAGVSSGALHFHFANKAAVAEAVEHAAADALRETAERGRDGDGHTLQRLVDVTHRVARLLCADVVVRAGLRLNAEAGAGRARDLRREWRECVHGLLAEAERRGELAAGVTPQHTCAVVLAATTGIEVLAREDQGWLARPSLTDLWQLLLPCVAAPGLVGVLDPAGSGPEGGESAGSGPEGGESAGSGPERGESAGSGAAEGRSEGSGVAEGGPAGSGPAGSGSAGSGASADPGLRAEARRVGLALR</sequence>
<protein>
    <submittedName>
        <fullName evidence="7">ScbR family autoregulator-binding transcription factor</fullName>
    </submittedName>
</protein>
<feature type="compositionally biased region" description="Gly residues" evidence="5">
    <location>
        <begin position="245"/>
        <end position="262"/>
    </location>
</feature>
<evidence type="ECO:0000256" key="3">
    <source>
        <dbReference type="ARBA" id="ARBA00023163"/>
    </source>
</evidence>
<keyword evidence="8" id="KW-1185">Reference proteome</keyword>
<feature type="DNA-binding region" description="H-T-H motif" evidence="4">
    <location>
        <begin position="31"/>
        <end position="50"/>
    </location>
</feature>
<dbReference type="PROSITE" id="PS50977">
    <property type="entry name" value="HTH_TETR_2"/>
    <property type="match status" value="1"/>
</dbReference>
<dbReference type="PANTHER" id="PTHR30055">
    <property type="entry name" value="HTH-TYPE TRANSCRIPTIONAL REGULATOR RUTR"/>
    <property type="match status" value="1"/>
</dbReference>